<organism evidence="7 8">
    <name type="scientific">Diplodia seriata</name>
    <dbReference type="NCBI Taxonomy" id="420778"/>
    <lineage>
        <taxon>Eukaryota</taxon>
        <taxon>Fungi</taxon>
        <taxon>Dikarya</taxon>
        <taxon>Ascomycota</taxon>
        <taxon>Pezizomycotina</taxon>
        <taxon>Dothideomycetes</taxon>
        <taxon>Dothideomycetes incertae sedis</taxon>
        <taxon>Botryosphaeriales</taxon>
        <taxon>Botryosphaeriaceae</taxon>
        <taxon>Diplodia</taxon>
    </lineage>
</organism>
<comment type="cofactor">
    <cofactor evidence="1 5">
        <name>Zn(2+)</name>
        <dbReference type="ChEBI" id="CHEBI:29105"/>
    </cofactor>
</comment>
<dbReference type="FunFam" id="3.40.50.720:FF:000022">
    <property type="entry name" value="Cinnamyl alcohol dehydrogenase"/>
    <property type="match status" value="1"/>
</dbReference>
<dbReference type="Proteomes" id="UP000034182">
    <property type="component" value="Unassembled WGS sequence"/>
</dbReference>
<comment type="caution">
    <text evidence="7">The sequence shown here is derived from an EMBL/GenBank/DDBJ whole genome shotgun (WGS) entry which is preliminary data.</text>
</comment>
<dbReference type="CDD" id="cd05283">
    <property type="entry name" value="CAD1"/>
    <property type="match status" value="1"/>
</dbReference>
<dbReference type="Pfam" id="PF08240">
    <property type="entry name" value="ADH_N"/>
    <property type="match status" value="1"/>
</dbReference>
<evidence type="ECO:0000256" key="1">
    <source>
        <dbReference type="ARBA" id="ARBA00001947"/>
    </source>
</evidence>
<dbReference type="GO" id="GO:0008270">
    <property type="term" value="F:zinc ion binding"/>
    <property type="evidence" value="ECO:0007669"/>
    <property type="project" value="InterPro"/>
</dbReference>
<dbReference type="InterPro" id="IPR011032">
    <property type="entry name" value="GroES-like_sf"/>
</dbReference>
<evidence type="ECO:0000313" key="7">
    <source>
        <dbReference type="EMBL" id="KKY27614.1"/>
    </source>
</evidence>
<protein>
    <submittedName>
        <fullName evidence="7">Putative nadp-dependent alcohol dehydrogenase</fullName>
    </submittedName>
</protein>
<evidence type="ECO:0000259" key="6">
    <source>
        <dbReference type="SMART" id="SM00829"/>
    </source>
</evidence>
<dbReference type="InterPro" id="IPR020843">
    <property type="entry name" value="ER"/>
</dbReference>
<proteinExistence type="inferred from homology"/>
<dbReference type="EMBL" id="LAQI01000019">
    <property type="protein sequence ID" value="KKY27614.1"/>
    <property type="molecule type" value="Genomic_DNA"/>
</dbReference>
<dbReference type="InterPro" id="IPR013154">
    <property type="entry name" value="ADH-like_N"/>
</dbReference>
<keyword evidence="2 5" id="KW-0479">Metal-binding</keyword>
<keyword evidence="4" id="KW-0560">Oxidoreductase</keyword>
<dbReference type="Gene3D" id="3.90.180.10">
    <property type="entry name" value="Medium-chain alcohol dehydrogenases, catalytic domain"/>
    <property type="match status" value="1"/>
</dbReference>
<dbReference type="InterPro" id="IPR036291">
    <property type="entry name" value="NAD(P)-bd_dom_sf"/>
</dbReference>
<keyword evidence="3 5" id="KW-0862">Zinc</keyword>
<evidence type="ECO:0000256" key="3">
    <source>
        <dbReference type="ARBA" id="ARBA00022833"/>
    </source>
</evidence>
<dbReference type="PANTHER" id="PTHR42683">
    <property type="entry name" value="ALDEHYDE REDUCTASE"/>
    <property type="match status" value="1"/>
</dbReference>
<dbReference type="SUPFAM" id="SSF51735">
    <property type="entry name" value="NAD(P)-binding Rossmann-fold domains"/>
    <property type="match status" value="1"/>
</dbReference>
<sequence length="339" mass="36525">MPSYTITTFRFDQASNGFVKKAADRALGANEVLVKTTHSGLCYTDVHAKRSDKGCGLGHEGVGTVVRVGDQVGDLKLGQRVGWGWLHHSCGSCECCADGHRQYCADACGFGFGELDQGSLGDYAIRNRAFVHPIPDDVPSEHAAPLMCAGASTYEALTAAETKASDRVGVVGVGGLGHMAVMFARAWGCAVTALSTDEDKRADAAKLGADEFVDLNELRRRGPPADCSPVNVLLLCANSVPQLELLLPLLARRARIVFMTIQQDPVQIPYMPFILPGHKIIASTEASRQTYAEMLRFVARHKVAPWIQKFAMTEAGLADAFATLEEGRMRYRGVLVAEG</sequence>
<dbReference type="InterPro" id="IPR047109">
    <property type="entry name" value="CAD-like"/>
</dbReference>
<evidence type="ECO:0000256" key="4">
    <source>
        <dbReference type="ARBA" id="ARBA00023002"/>
    </source>
</evidence>
<dbReference type="Pfam" id="PF00107">
    <property type="entry name" value="ADH_zinc_N"/>
    <property type="match status" value="1"/>
</dbReference>
<dbReference type="SMART" id="SM00829">
    <property type="entry name" value="PKS_ER"/>
    <property type="match status" value="1"/>
</dbReference>
<dbReference type="InterPro" id="IPR002328">
    <property type="entry name" value="ADH_Zn_CS"/>
</dbReference>
<evidence type="ECO:0000313" key="8">
    <source>
        <dbReference type="Proteomes" id="UP000034182"/>
    </source>
</evidence>
<dbReference type="SUPFAM" id="SSF50129">
    <property type="entry name" value="GroES-like"/>
    <property type="match status" value="1"/>
</dbReference>
<dbReference type="InterPro" id="IPR013149">
    <property type="entry name" value="ADH-like_C"/>
</dbReference>
<feature type="domain" description="Enoyl reductase (ER)" evidence="6">
    <location>
        <begin position="17"/>
        <end position="335"/>
    </location>
</feature>
<gene>
    <name evidence="7" type="ORF">UCDDS831_g00719</name>
</gene>
<dbReference type="AlphaFoldDB" id="A0A0G2EZR9"/>
<reference evidence="7 8" key="2">
    <citation type="submission" date="2015-05" db="EMBL/GenBank/DDBJ databases">
        <title>Distinctive expansion of gene families associated with plant cell wall degradation and secondary metabolism in the genomes of grapevine trunk pathogens.</title>
        <authorList>
            <person name="Lawrence D.P."/>
            <person name="Travadon R."/>
            <person name="Rolshausen P.E."/>
            <person name="Baumgartner K."/>
        </authorList>
    </citation>
    <scope>NUCLEOTIDE SEQUENCE [LARGE SCALE GENOMIC DNA]</scope>
    <source>
        <strain evidence="7">DS831</strain>
    </source>
</reference>
<comment type="similarity">
    <text evidence="5">Belongs to the zinc-containing alcohol dehydrogenase family.</text>
</comment>
<name>A0A0G2EZR9_9PEZI</name>
<evidence type="ECO:0000256" key="2">
    <source>
        <dbReference type="ARBA" id="ARBA00022723"/>
    </source>
</evidence>
<reference evidence="7 8" key="1">
    <citation type="submission" date="2015-03" db="EMBL/GenBank/DDBJ databases">
        <authorList>
            <person name="Morales-Cruz A."/>
            <person name="Amrine K.C."/>
            <person name="Cantu D."/>
        </authorList>
    </citation>
    <scope>NUCLEOTIDE SEQUENCE [LARGE SCALE GENOMIC DNA]</scope>
    <source>
        <strain evidence="7">DS831</strain>
    </source>
</reference>
<dbReference type="PROSITE" id="PS00059">
    <property type="entry name" value="ADH_ZINC"/>
    <property type="match status" value="1"/>
</dbReference>
<dbReference type="GO" id="GO:0016616">
    <property type="term" value="F:oxidoreductase activity, acting on the CH-OH group of donors, NAD or NADP as acceptor"/>
    <property type="evidence" value="ECO:0007669"/>
    <property type="project" value="InterPro"/>
</dbReference>
<evidence type="ECO:0000256" key="5">
    <source>
        <dbReference type="RuleBase" id="RU361277"/>
    </source>
</evidence>
<accession>A0A0G2EZR9</accession>
<dbReference type="Gene3D" id="3.40.50.720">
    <property type="entry name" value="NAD(P)-binding Rossmann-like Domain"/>
    <property type="match status" value="1"/>
</dbReference>